<keyword evidence="2" id="KW-1185">Reference proteome</keyword>
<accession>A0ABS4R105</accession>
<dbReference type="Proteomes" id="UP000730739">
    <property type="component" value="Unassembled WGS sequence"/>
</dbReference>
<organism evidence="1 2">
    <name type="scientific">Sinorhizobium kostiense</name>
    <dbReference type="NCBI Taxonomy" id="76747"/>
    <lineage>
        <taxon>Bacteria</taxon>
        <taxon>Pseudomonadati</taxon>
        <taxon>Pseudomonadota</taxon>
        <taxon>Alphaproteobacteria</taxon>
        <taxon>Hyphomicrobiales</taxon>
        <taxon>Rhizobiaceae</taxon>
        <taxon>Sinorhizobium/Ensifer group</taxon>
        <taxon>Sinorhizobium</taxon>
    </lineage>
</organism>
<comment type="caution">
    <text evidence="1">The sequence shown here is derived from an EMBL/GenBank/DDBJ whole genome shotgun (WGS) entry which is preliminary data.</text>
</comment>
<evidence type="ECO:0000313" key="1">
    <source>
        <dbReference type="EMBL" id="MBP2236586.1"/>
    </source>
</evidence>
<evidence type="ECO:0008006" key="3">
    <source>
        <dbReference type="Google" id="ProtNLM"/>
    </source>
</evidence>
<sequence length="47" mass="5585">MDEAMRLFWREALKEVFIRGWAGGNEAIIRYTLFAVESFKAYNRVTQ</sequence>
<dbReference type="RefSeq" id="WP_209602406.1">
    <property type="nucleotide sequence ID" value="NZ_JAGILA010000003.1"/>
</dbReference>
<proteinExistence type="predicted"/>
<reference evidence="1 2" key="1">
    <citation type="submission" date="2021-03" db="EMBL/GenBank/DDBJ databases">
        <title>Genomic Encyclopedia of Type Strains, Phase IV (KMG-IV): sequencing the most valuable type-strain genomes for metagenomic binning, comparative biology and taxonomic classification.</title>
        <authorList>
            <person name="Goeker M."/>
        </authorList>
    </citation>
    <scope>NUCLEOTIDE SEQUENCE [LARGE SCALE GENOMIC DNA]</scope>
    <source>
        <strain evidence="1 2">DSM 13372</strain>
    </source>
</reference>
<dbReference type="EMBL" id="JAGILA010000003">
    <property type="protein sequence ID" value="MBP2236586.1"/>
    <property type="molecule type" value="Genomic_DNA"/>
</dbReference>
<name>A0ABS4R105_9HYPH</name>
<evidence type="ECO:0000313" key="2">
    <source>
        <dbReference type="Proteomes" id="UP000730739"/>
    </source>
</evidence>
<protein>
    <recommendedName>
        <fullName evidence="3">Transposase</fullName>
    </recommendedName>
</protein>
<gene>
    <name evidence="1" type="ORF">J2Z31_003100</name>
</gene>